<dbReference type="InParanoid" id="D9Q2V7"/>
<protein>
    <submittedName>
        <fullName evidence="2">Uncharacterized protein</fullName>
    </submittedName>
</protein>
<dbReference type="Proteomes" id="UP000000346">
    <property type="component" value="Chromosome"/>
</dbReference>
<reference evidence="2 3" key="1">
    <citation type="journal article" date="2010" name="Appl. Environ. Microbiol.">
        <title>The genome sequence of the crenarchaeon Acidilobus saccharovorans supports a new order, Acidilobales, and suggests an important ecological role in terrestrial acidic hot springs.</title>
        <authorList>
            <person name="Mardanov A.V."/>
            <person name="Svetlitchnyi V.A."/>
            <person name="Beletsky A.V."/>
            <person name="Prokofeva M.I."/>
            <person name="Bonch-Osmolovskaya E.A."/>
            <person name="Ravin N.V."/>
            <person name="Skryabin K.G."/>
        </authorList>
    </citation>
    <scope>NUCLEOTIDE SEQUENCE [LARGE SCALE GENOMIC DNA]</scope>
    <source>
        <strain evidence="3">DSM 16705 / JCM 18335 / VKM B-2471 / 345-15</strain>
    </source>
</reference>
<evidence type="ECO:0000256" key="1">
    <source>
        <dbReference type="SAM" id="MobiDB-lite"/>
    </source>
</evidence>
<dbReference type="EMBL" id="CP001742">
    <property type="protein sequence ID" value="ADL19645.1"/>
    <property type="molecule type" value="Genomic_DNA"/>
</dbReference>
<dbReference type="HOGENOM" id="CLU_095961_0_0_2"/>
<gene>
    <name evidence="2" type="ordered locus">ASAC_1240</name>
</gene>
<dbReference type="GeneID" id="9499495"/>
<dbReference type="FunCoup" id="D9Q2V7">
    <property type="interactions" value="1"/>
</dbReference>
<evidence type="ECO:0000313" key="3">
    <source>
        <dbReference type="Proteomes" id="UP000000346"/>
    </source>
</evidence>
<feature type="compositionally biased region" description="Polar residues" evidence="1">
    <location>
        <begin position="211"/>
        <end position="226"/>
    </location>
</feature>
<dbReference type="AlphaFoldDB" id="D9Q2V7"/>
<proteinExistence type="predicted"/>
<dbReference type="RefSeq" id="WP_013267157.1">
    <property type="nucleotide sequence ID" value="NC_014374.1"/>
</dbReference>
<dbReference type="eggNOG" id="arCOG00452">
    <property type="taxonomic scope" value="Archaea"/>
</dbReference>
<accession>D9Q2V7</accession>
<dbReference type="OrthoDB" id="2392at2157"/>
<sequence length="226" mass="25224">MSGIESWPKRWSEEPKRDTIAEKVKNFISPPPPLKRQIMIASYRVATQMNKLDYTLSKLQAYDRQLFEKVVNSLTEGDRSRAAMYANEVAEVRRMTKVIMTVRYALEKVKLRLDTTLIMGDVNADLAPAIVALKQVAGYLRGTMPDVFTDLMDIDEELQTAVTQYTSGAVPMLDNEFVTEEAQKILKEASIVAEQRMKQEFPELPSVEGAPTSTGQQGSATAGASK</sequence>
<organism evidence="2 3">
    <name type="scientific">Acidilobus saccharovorans (strain DSM 16705 / JCM 18335 / VKM B-2471 / 345-15)</name>
    <dbReference type="NCBI Taxonomy" id="666510"/>
    <lineage>
        <taxon>Archaea</taxon>
        <taxon>Thermoproteota</taxon>
        <taxon>Thermoprotei</taxon>
        <taxon>Acidilobales</taxon>
        <taxon>Acidilobaceae</taxon>
        <taxon>Acidilobus</taxon>
    </lineage>
</organism>
<dbReference type="Gene3D" id="6.10.140.1230">
    <property type="match status" value="1"/>
</dbReference>
<name>D9Q2V7_ACIS3</name>
<dbReference type="STRING" id="666510.ASAC_1240"/>
<evidence type="ECO:0000313" key="2">
    <source>
        <dbReference type="EMBL" id="ADL19645.1"/>
    </source>
</evidence>
<keyword evidence="3" id="KW-1185">Reference proteome</keyword>
<dbReference type="KEGG" id="asc:ASAC_1240"/>
<feature type="region of interest" description="Disordered" evidence="1">
    <location>
        <begin position="200"/>
        <end position="226"/>
    </location>
</feature>